<reference evidence="1" key="1">
    <citation type="submission" date="2021-02" db="EMBL/GenBank/DDBJ databases">
        <authorList>
            <person name="Nowell W R."/>
        </authorList>
    </citation>
    <scope>NUCLEOTIDE SEQUENCE</scope>
</reference>
<gene>
    <name evidence="1" type="ORF">GIL414_LOCUS27233</name>
</gene>
<dbReference type="Proteomes" id="UP000681720">
    <property type="component" value="Unassembled WGS sequence"/>
</dbReference>
<feature type="non-terminal residue" evidence="1">
    <location>
        <position position="93"/>
    </location>
</feature>
<sequence length="93" mass="10516">MNYKAEHPINTHEDTTYENIARDNNIRKVTVSKPDGLLQPNYLNANTVTYISDCDDDDGDNNIDWNENLVDLSPDSSLRLYENSHMSVKAAAT</sequence>
<name>A0A8S2UAI7_9BILA</name>
<organism evidence="1 2">
    <name type="scientific">Rotaria magnacalcarata</name>
    <dbReference type="NCBI Taxonomy" id="392030"/>
    <lineage>
        <taxon>Eukaryota</taxon>
        <taxon>Metazoa</taxon>
        <taxon>Spiralia</taxon>
        <taxon>Gnathifera</taxon>
        <taxon>Rotifera</taxon>
        <taxon>Eurotatoria</taxon>
        <taxon>Bdelloidea</taxon>
        <taxon>Philodinida</taxon>
        <taxon>Philodinidae</taxon>
        <taxon>Rotaria</taxon>
    </lineage>
</organism>
<comment type="caution">
    <text evidence="1">The sequence shown here is derived from an EMBL/GenBank/DDBJ whole genome shotgun (WGS) entry which is preliminary data.</text>
</comment>
<dbReference type="AlphaFoldDB" id="A0A8S2UAI7"/>
<evidence type="ECO:0000313" key="1">
    <source>
        <dbReference type="EMBL" id="CAF4333557.1"/>
    </source>
</evidence>
<evidence type="ECO:0000313" key="2">
    <source>
        <dbReference type="Proteomes" id="UP000681720"/>
    </source>
</evidence>
<dbReference type="EMBL" id="CAJOBJ010042490">
    <property type="protein sequence ID" value="CAF4333557.1"/>
    <property type="molecule type" value="Genomic_DNA"/>
</dbReference>
<accession>A0A8S2UAI7</accession>
<proteinExistence type="predicted"/>
<protein>
    <submittedName>
        <fullName evidence="1">Uncharacterized protein</fullName>
    </submittedName>
</protein>